<keyword evidence="2" id="KW-1185">Reference proteome</keyword>
<dbReference type="AlphaFoldDB" id="A0A423WAH4"/>
<evidence type="ECO:0000313" key="2">
    <source>
        <dbReference type="Proteomes" id="UP000283895"/>
    </source>
</evidence>
<evidence type="ECO:0000313" key="1">
    <source>
        <dbReference type="EMBL" id="ROW00355.1"/>
    </source>
</evidence>
<dbReference type="EMBL" id="LKEA01000021">
    <property type="protein sequence ID" value="ROW00355.1"/>
    <property type="molecule type" value="Genomic_DNA"/>
</dbReference>
<dbReference type="Proteomes" id="UP000283895">
    <property type="component" value="Unassembled WGS sequence"/>
</dbReference>
<comment type="caution">
    <text evidence="1">The sequence shown here is derived from an EMBL/GenBank/DDBJ whole genome shotgun (WGS) entry which is preliminary data.</text>
</comment>
<accession>A0A423WAH4</accession>
<dbReference type="OrthoDB" id="5140754at2759"/>
<protein>
    <submittedName>
        <fullName evidence="1">Uncharacterized protein</fullName>
    </submittedName>
</protein>
<name>A0A423WAH4_9PEZI</name>
<proteinExistence type="predicted"/>
<sequence length="274" mass="31846">MYSSPADILAALNEYRSYIAAESRRALDIFVPFITNAQEPEEGDFEDDFDVEKQRMEVLKQLIGYDTVLDNDGITAPAELLERYDDLAPRLGLDGTFIIDADDERSRKQDEYFSAIEEALKLKCIEEVRGMIAIPEEFRSLAEHVDGLHGPGLEYWRSKFQYAAWWGLIEDCEMYSRRVKTPDELTQWLSMTDMGWTIGGGWELGEGPDAILFAVYCRRPEDDGWGWRYVLSREYGEELFETIPEVLVWNAHFREHDLSKIPEFGEDDMWCLMF</sequence>
<organism evidence="1 2">
    <name type="scientific">Cytospora schulzeri</name>
    <dbReference type="NCBI Taxonomy" id="448051"/>
    <lineage>
        <taxon>Eukaryota</taxon>
        <taxon>Fungi</taxon>
        <taxon>Dikarya</taxon>
        <taxon>Ascomycota</taxon>
        <taxon>Pezizomycotina</taxon>
        <taxon>Sordariomycetes</taxon>
        <taxon>Sordariomycetidae</taxon>
        <taxon>Diaporthales</taxon>
        <taxon>Cytosporaceae</taxon>
        <taxon>Cytospora</taxon>
    </lineage>
</organism>
<gene>
    <name evidence="1" type="ORF">VMCG_07286</name>
</gene>
<reference evidence="1 2" key="1">
    <citation type="submission" date="2015-09" db="EMBL/GenBank/DDBJ databases">
        <title>Host preference determinants of Valsa canker pathogens revealed by comparative genomics.</title>
        <authorList>
            <person name="Yin Z."/>
            <person name="Huang L."/>
        </authorList>
    </citation>
    <scope>NUCLEOTIDE SEQUENCE [LARGE SCALE GENOMIC DNA]</scope>
    <source>
        <strain evidence="1 2">03-1</strain>
    </source>
</reference>